<feature type="domain" description="Transposase IS4-like" evidence="1">
    <location>
        <begin position="136"/>
        <end position="366"/>
    </location>
</feature>
<proteinExistence type="predicted"/>
<evidence type="ECO:0000313" key="3">
    <source>
        <dbReference type="EMBL" id="SSA35834.1"/>
    </source>
</evidence>
<sequence>MGLRWKFSHQRLAEEPHPLMPSSLIHRANDTRDCDADGLLGALRTVTDPRKARGRRYPLPGVLAAALSAVLAGARSFTAIGEWVGTLGADRLVRFGLSRPPTESMIRKLFARLDAAAVDAAMSRFWWTRCHTGDDQRRVIAIDGKTLRGARTSQQFAPHLIAAHEHDAGIVLGQLAVAAKSNEIPAVPELLATFDPDDLTGTVITADALHTQTDTAIAILAAGADYLFTVKANQPTLLAQLKALPWRDVPVHRAITKGRGRRVTRTIKVLQAPEQVTFPGAAQVAQVRRTVTVRGKKTVEVVYLITSAGYQQAQPATLAGWIQGHWGIEIRLRWVRDVTFDEDRSQIRTGAAPQIMASLRNTAINILRLAKWDNIAAGLRHHARNPDQAIKHILTS</sequence>
<dbReference type="NCBIfam" id="NF033564">
    <property type="entry name" value="transpos_ISAs1"/>
    <property type="match status" value="1"/>
</dbReference>
<dbReference type="InterPro" id="IPR051698">
    <property type="entry name" value="Transposase_11-like"/>
</dbReference>
<dbReference type="AlphaFoldDB" id="A0A2Y8ZUW4"/>
<dbReference type="GO" id="GO:0004803">
    <property type="term" value="F:transposase activity"/>
    <property type="evidence" value="ECO:0007669"/>
    <property type="project" value="InterPro"/>
</dbReference>
<dbReference type="InterPro" id="IPR032806">
    <property type="entry name" value="YbfD_N"/>
</dbReference>
<dbReference type="InterPro" id="IPR002559">
    <property type="entry name" value="Transposase_11"/>
</dbReference>
<evidence type="ECO:0000313" key="4">
    <source>
        <dbReference type="Proteomes" id="UP000250028"/>
    </source>
</evidence>
<gene>
    <name evidence="3" type="ORF">SAMN04489750_3209</name>
</gene>
<dbReference type="GO" id="GO:0003677">
    <property type="term" value="F:DNA binding"/>
    <property type="evidence" value="ECO:0007669"/>
    <property type="project" value="InterPro"/>
</dbReference>
<dbReference type="Pfam" id="PF13808">
    <property type="entry name" value="DDE_Tnp_1_assoc"/>
    <property type="match status" value="1"/>
</dbReference>
<dbReference type="Pfam" id="PF01609">
    <property type="entry name" value="DDE_Tnp_1"/>
    <property type="match status" value="1"/>
</dbReference>
<feature type="domain" description="H repeat-associated protein N-terminal" evidence="2">
    <location>
        <begin position="42"/>
        <end position="125"/>
    </location>
</feature>
<protein>
    <submittedName>
        <fullName evidence="3">Predicted transposase YbfD/YdcC associated with H repeats</fullName>
    </submittedName>
</protein>
<organism evidence="3 4">
    <name type="scientific">Branchiibius hedensis</name>
    <dbReference type="NCBI Taxonomy" id="672460"/>
    <lineage>
        <taxon>Bacteria</taxon>
        <taxon>Bacillati</taxon>
        <taxon>Actinomycetota</taxon>
        <taxon>Actinomycetes</taxon>
        <taxon>Micrococcales</taxon>
        <taxon>Dermacoccaceae</taxon>
        <taxon>Branchiibius</taxon>
    </lineage>
</organism>
<dbReference type="PANTHER" id="PTHR30298:SF0">
    <property type="entry name" value="PROTEIN YBFL-RELATED"/>
    <property type="match status" value="1"/>
</dbReference>
<accession>A0A2Y8ZUW4</accession>
<dbReference type="GO" id="GO:0006313">
    <property type="term" value="P:DNA transposition"/>
    <property type="evidence" value="ECO:0007669"/>
    <property type="project" value="InterPro"/>
</dbReference>
<evidence type="ECO:0000259" key="1">
    <source>
        <dbReference type="Pfam" id="PF01609"/>
    </source>
</evidence>
<dbReference type="InterPro" id="IPR047647">
    <property type="entry name" value="ISAs1_transpos"/>
</dbReference>
<reference evidence="4" key="1">
    <citation type="submission" date="2016-10" db="EMBL/GenBank/DDBJ databases">
        <authorList>
            <person name="Varghese N."/>
            <person name="Submissions S."/>
        </authorList>
    </citation>
    <scope>NUCLEOTIDE SEQUENCE [LARGE SCALE GENOMIC DNA]</scope>
    <source>
        <strain evidence="4">DSM 22951</strain>
    </source>
</reference>
<keyword evidence="4" id="KW-1185">Reference proteome</keyword>
<dbReference type="Proteomes" id="UP000250028">
    <property type="component" value="Unassembled WGS sequence"/>
</dbReference>
<dbReference type="PANTHER" id="PTHR30298">
    <property type="entry name" value="H REPEAT-ASSOCIATED PREDICTED TRANSPOSASE"/>
    <property type="match status" value="1"/>
</dbReference>
<name>A0A2Y8ZUW4_9MICO</name>
<dbReference type="EMBL" id="UESZ01000001">
    <property type="protein sequence ID" value="SSA35834.1"/>
    <property type="molecule type" value="Genomic_DNA"/>
</dbReference>
<evidence type="ECO:0000259" key="2">
    <source>
        <dbReference type="Pfam" id="PF13808"/>
    </source>
</evidence>